<dbReference type="InParanoid" id="A0A7C8IYW9"/>
<evidence type="ECO:0000313" key="8">
    <source>
        <dbReference type="EMBL" id="KAF2972565.1"/>
    </source>
</evidence>
<dbReference type="AlphaFoldDB" id="A0A7C8IYW9"/>
<name>A0A7C8IYW9_9PEZI</name>
<feature type="region of interest" description="Disordered" evidence="6">
    <location>
        <begin position="549"/>
        <end position="577"/>
    </location>
</feature>
<dbReference type="Pfam" id="PF01636">
    <property type="entry name" value="APH"/>
    <property type="match status" value="1"/>
</dbReference>
<feature type="compositionally biased region" description="Basic residues" evidence="6">
    <location>
        <begin position="438"/>
        <end position="460"/>
    </location>
</feature>
<dbReference type="InterPro" id="IPR011009">
    <property type="entry name" value="Kinase-like_dom_sf"/>
</dbReference>
<feature type="compositionally biased region" description="Pro residues" evidence="6">
    <location>
        <begin position="463"/>
        <end position="474"/>
    </location>
</feature>
<feature type="compositionally biased region" description="Basic residues" evidence="6">
    <location>
        <begin position="395"/>
        <end position="412"/>
    </location>
</feature>
<accession>A0A7C8IYW9</accession>
<dbReference type="Gene3D" id="3.90.1200.10">
    <property type="match status" value="1"/>
</dbReference>
<keyword evidence="4" id="KW-0040">ANK repeat</keyword>
<evidence type="ECO:0000256" key="4">
    <source>
        <dbReference type="ARBA" id="ARBA00023043"/>
    </source>
</evidence>
<keyword evidence="9" id="KW-1185">Reference proteome</keyword>
<dbReference type="EMBL" id="WUBL01000005">
    <property type="protein sequence ID" value="KAF2972565.1"/>
    <property type="molecule type" value="Genomic_DNA"/>
</dbReference>
<keyword evidence="2" id="KW-0597">Phosphoprotein</keyword>
<reference evidence="8 9" key="1">
    <citation type="submission" date="2019-12" db="EMBL/GenBank/DDBJ databases">
        <title>Draft genome sequence of the ascomycete Xylaria multiplex DSM 110363.</title>
        <authorList>
            <person name="Buettner E."/>
            <person name="Kellner H."/>
        </authorList>
    </citation>
    <scope>NUCLEOTIDE SEQUENCE [LARGE SCALE GENOMIC DNA]</scope>
    <source>
        <strain evidence="8 9">DSM 110363</strain>
    </source>
</reference>
<dbReference type="GO" id="GO:0005634">
    <property type="term" value="C:nucleus"/>
    <property type="evidence" value="ECO:0007669"/>
    <property type="project" value="UniProtKB-SubCell"/>
</dbReference>
<evidence type="ECO:0000313" key="9">
    <source>
        <dbReference type="Proteomes" id="UP000481858"/>
    </source>
</evidence>
<feature type="compositionally biased region" description="Basic and acidic residues" evidence="6">
    <location>
        <begin position="375"/>
        <end position="393"/>
    </location>
</feature>
<dbReference type="GO" id="GO:0043124">
    <property type="term" value="P:negative regulation of canonical NF-kappaB signal transduction"/>
    <property type="evidence" value="ECO:0007669"/>
    <property type="project" value="InterPro"/>
</dbReference>
<evidence type="ECO:0000256" key="5">
    <source>
        <dbReference type="ARBA" id="ARBA00023242"/>
    </source>
</evidence>
<evidence type="ECO:0000259" key="7">
    <source>
        <dbReference type="Pfam" id="PF01636"/>
    </source>
</evidence>
<feature type="domain" description="Aminoglycoside phosphotransferase" evidence="7">
    <location>
        <begin position="124"/>
        <end position="297"/>
    </location>
</feature>
<dbReference type="Proteomes" id="UP000481858">
    <property type="component" value="Unassembled WGS sequence"/>
</dbReference>
<dbReference type="OrthoDB" id="412109at2759"/>
<gene>
    <name evidence="8" type="ORF">GQX73_g968</name>
</gene>
<dbReference type="PANTHER" id="PTHR15263">
    <property type="entry name" value="I-KAPPA-B-LIKE PROTEIN IKBL"/>
    <property type="match status" value="1"/>
</dbReference>
<protein>
    <recommendedName>
        <fullName evidence="7">Aminoglycoside phosphotransferase domain-containing protein</fullName>
    </recommendedName>
</protein>
<dbReference type="InterPro" id="IPR002575">
    <property type="entry name" value="Aminoglycoside_PTrfase"/>
</dbReference>
<dbReference type="PANTHER" id="PTHR15263:SF1">
    <property type="entry name" value="NF-KAPPA-B INHIBITOR-LIKE PROTEIN 1"/>
    <property type="match status" value="1"/>
</dbReference>
<evidence type="ECO:0000256" key="1">
    <source>
        <dbReference type="ARBA" id="ARBA00004123"/>
    </source>
</evidence>
<organism evidence="8 9">
    <name type="scientific">Xylaria multiplex</name>
    <dbReference type="NCBI Taxonomy" id="323545"/>
    <lineage>
        <taxon>Eukaryota</taxon>
        <taxon>Fungi</taxon>
        <taxon>Dikarya</taxon>
        <taxon>Ascomycota</taxon>
        <taxon>Pezizomycotina</taxon>
        <taxon>Sordariomycetes</taxon>
        <taxon>Xylariomycetidae</taxon>
        <taxon>Xylariales</taxon>
        <taxon>Xylariaceae</taxon>
        <taxon>Xylaria</taxon>
    </lineage>
</organism>
<evidence type="ECO:0000256" key="6">
    <source>
        <dbReference type="SAM" id="MobiDB-lite"/>
    </source>
</evidence>
<comment type="caution">
    <text evidence="8">The sequence shown here is derived from an EMBL/GenBank/DDBJ whole genome shotgun (WGS) entry which is preliminary data.</text>
</comment>
<dbReference type="SUPFAM" id="SSF56112">
    <property type="entry name" value="Protein kinase-like (PK-like)"/>
    <property type="match status" value="1"/>
</dbReference>
<comment type="subcellular location">
    <subcellularLocation>
        <location evidence="1">Nucleus</location>
    </subcellularLocation>
</comment>
<dbReference type="InterPro" id="IPR038753">
    <property type="entry name" value="NFKBIL1"/>
</dbReference>
<sequence>MNPYIISNVKYSPPVSKNPVWVPEEKRLLIDIWREVDEHSWLLGDRMLLSRRSAPWDSNVDGCLCTWSDNNDPGSFYALLKASSLPPLKSRPIRPLHDSSPIRLIYDTGGARLGQHASAIWKVGDVYFKIKYTQWTLPKSMPREHTVLDALYRTHLSTPVSFAFPKVVYHEEYNDRYYLITTSVPGSTVRDAWPGMDEIARQRCVDSVARICRELASWRSDRMGSVDGTPDERLATWLSPGGNSMGAAPQELIQKWESLGINCSYFVFFHGDIGPTNVLVDRTNDDSIGLVDWEYAAFVPESFIPIHVQTSAGYNLDIKGLDKRSATYAKRLAKALEPVGFLIPSLWHEHYPEKRSTSPVIEETGPSRETPPAQKPRDNHDDQGVEHIVEGTARKTSKFRFKSKHSRSHKSSRHGDRDREGSPNADYEHDQDGESTSSRRHHRHRHRHHHHRHKRRRTRSRSPTPPNPHDPPPLDAEAAFRESLFDAMADDEGAAYWEGVYGQPIHVYSQERTGPEGELERMGDDEYAAYVRQKMWEKTHQGLLEERARREERRKQKERNAEEAARLTKEMESSLRRGEERRAKKGWKERWHTYSKTWEVWDGTPEGMAWPVRSGRCEDIEAGTVREFYFMGIDPVEVGETEFLARLKDERVRWHPDKIQQRLGGRVDEAVMRDVTAVFQIVDKLWTDTRAKQTARAQ</sequence>
<keyword evidence="3" id="KW-0677">Repeat</keyword>
<keyword evidence="5" id="KW-0539">Nucleus</keyword>
<proteinExistence type="predicted"/>
<feature type="compositionally biased region" description="Basic and acidic residues" evidence="6">
    <location>
        <begin position="413"/>
        <end position="432"/>
    </location>
</feature>
<feature type="region of interest" description="Disordered" evidence="6">
    <location>
        <begin position="353"/>
        <end position="476"/>
    </location>
</feature>
<evidence type="ECO:0000256" key="2">
    <source>
        <dbReference type="ARBA" id="ARBA00022553"/>
    </source>
</evidence>
<evidence type="ECO:0000256" key="3">
    <source>
        <dbReference type="ARBA" id="ARBA00022737"/>
    </source>
</evidence>